<comment type="cofactor">
    <cofactor evidence="1">
        <name>pyridoxal 5'-phosphate</name>
        <dbReference type="ChEBI" id="CHEBI:597326"/>
    </cofactor>
</comment>
<evidence type="ECO:0000256" key="2">
    <source>
        <dbReference type="ARBA" id="ARBA00022898"/>
    </source>
</evidence>
<dbReference type="PANTHER" id="PTHR48078">
    <property type="entry name" value="THREONINE DEHYDRATASE, MITOCHONDRIAL-RELATED"/>
    <property type="match status" value="1"/>
</dbReference>
<evidence type="ECO:0000313" key="6">
    <source>
        <dbReference type="Proteomes" id="UP000264071"/>
    </source>
</evidence>
<evidence type="ECO:0000256" key="1">
    <source>
        <dbReference type="ARBA" id="ARBA00001933"/>
    </source>
</evidence>
<protein>
    <submittedName>
        <fullName evidence="5">Threonine/serine dehydratase</fullName>
    </submittedName>
</protein>
<gene>
    <name evidence="5" type="ORF">DGD08_00310</name>
</gene>
<feature type="domain" description="Tryptophan synthase beta chain-like PALP" evidence="4">
    <location>
        <begin position="38"/>
        <end position="320"/>
    </location>
</feature>
<dbReference type="InterPro" id="IPR050147">
    <property type="entry name" value="Ser/Thr_Dehydratase"/>
</dbReference>
<reference evidence="5 6" key="1">
    <citation type="journal article" date="2018" name="Nat. Biotechnol.">
        <title>A standardized bacterial taxonomy based on genome phylogeny substantially revises the tree of life.</title>
        <authorList>
            <person name="Parks D.H."/>
            <person name="Chuvochina M."/>
            <person name="Waite D.W."/>
            <person name="Rinke C."/>
            <person name="Skarshewski A."/>
            <person name="Chaumeil P.A."/>
            <person name="Hugenholtz P."/>
        </authorList>
    </citation>
    <scope>NUCLEOTIDE SEQUENCE [LARGE SCALE GENOMIC DNA]</scope>
    <source>
        <strain evidence="5">UBA8844</strain>
    </source>
</reference>
<dbReference type="InterPro" id="IPR001926">
    <property type="entry name" value="TrpB-like_PALP"/>
</dbReference>
<dbReference type="GO" id="GO:0004794">
    <property type="term" value="F:threonine deaminase activity"/>
    <property type="evidence" value="ECO:0007669"/>
    <property type="project" value="TreeGrafter"/>
</dbReference>
<evidence type="ECO:0000313" key="5">
    <source>
        <dbReference type="EMBL" id="HCT55631.1"/>
    </source>
</evidence>
<dbReference type="Proteomes" id="UP000264071">
    <property type="component" value="Unassembled WGS sequence"/>
</dbReference>
<dbReference type="Pfam" id="PF00291">
    <property type="entry name" value="PALP"/>
    <property type="match status" value="1"/>
</dbReference>
<dbReference type="EMBL" id="DPIY01000001">
    <property type="protein sequence ID" value="HCT55631.1"/>
    <property type="molecule type" value="Genomic_DNA"/>
</dbReference>
<accession>A0A3D4V3F0</accession>
<dbReference type="GO" id="GO:0009097">
    <property type="term" value="P:isoleucine biosynthetic process"/>
    <property type="evidence" value="ECO:0007669"/>
    <property type="project" value="TreeGrafter"/>
</dbReference>
<sequence length="334" mass="35985">MTYTPETVPFPSLEDIRAARERLGNRVITTPVRRIFDDALSAEVGATTGVWLKEELFQHTGSFKPRGALTVMAELTPEARERGVTGVSAGNHAISLAYSARQLGTTAKVVMPRTANPYRIQLFRDLGGIAELVDTIHIAFERVEEIIADEGRTQVHPFEGPLTALGTATVGLEFMEQMAEVNTALDAIIVASGGGGLTGGIACAVKQWRPTTKVYVVEPEGADSLYRSFQAGSPQTIEAVRTIADSLGSPRSEPYSYALNKRFIDDIVLVSDDQIRDGMRTLFRSAKLVVEPAGAAAMAALRFPLREQLAGQQVGVVVCGGNTDIATYAKHLQP</sequence>
<dbReference type="OMA" id="DGWVNIH"/>
<dbReference type="GO" id="GO:0006567">
    <property type="term" value="P:L-threonine catabolic process"/>
    <property type="evidence" value="ECO:0007669"/>
    <property type="project" value="TreeGrafter"/>
</dbReference>
<dbReference type="SUPFAM" id="SSF53686">
    <property type="entry name" value="Tryptophan synthase beta subunit-like PLP-dependent enzymes"/>
    <property type="match status" value="1"/>
</dbReference>
<dbReference type="Gene3D" id="3.40.50.1100">
    <property type="match status" value="2"/>
</dbReference>
<proteinExistence type="predicted"/>
<comment type="caution">
    <text evidence="5">The sequence shown here is derived from an EMBL/GenBank/DDBJ whole genome shotgun (WGS) entry which is preliminary data.</text>
</comment>
<dbReference type="InterPro" id="IPR036052">
    <property type="entry name" value="TrpB-like_PALP_sf"/>
</dbReference>
<dbReference type="CDD" id="cd01562">
    <property type="entry name" value="Thr-dehyd"/>
    <property type="match status" value="1"/>
</dbReference>
<organism evidence="5 6">
    <name type="scientific">Gemmatimonas aurantiaca</name>
    <dbReference type="NCBI Taxonomy" id="173480"/>
    <lineage>
        <taxon>Bacteria</taxon>
        <taxon>Pseudomonadati</taxon>
        <taxon>Gemmatimonadota</taxon>
        <taxon>Gemmatimonadia</taxon>
        <taxon>Gemmatimonadales</taxon>
        <taxon>Gemmatimonadaceae</taxon>
        <taxon>Gemmatimonas</taxon>
    </lineage>
</organism>
<evidence type="ECO:0000259" key="4">
    <source>
        <dbReference type="Pfam" id="PF00291"/>
    </source>
</evidence>
<evidence type="ECO:0000256" key="3">
    <source>
        <dbReference type="ARBA" id="ARBA00023239"/>
    </source>
</evidence>
<dbReference type="AlphaFoldDB" id="A0A3D4V3F0"/>
<dbReference type="PANTHER" id="PTHR48078:SF6">
    <property type="entry name" value="L-THREONINE DEHYDRATASE CATABOLIC TDCB"/>
    <property type="match status" value="1"/>
</dbReference>
<keyword evidence="3" id="KW-0456">Lyase</keyword>
<name>A0A3D4V3F0_9BACT</name>
<dbReference type="GO" id="GO:0006565">
    <property type="term" value="P:L-serine catabolic process"/>
    <property type="evidence" value="ECO:0007669"/>
    <property type="project" value="TreeGrafter"/>
</dbReference>
<dbReference type="GO" id="GO:0003941">
    <property type="term" value="F:L-serine ammonia-lyase activity"/>
    <property type="evidence" value="ECO:0007669"/>
    <property type="project" value="TreeGrafter"/>
</dbReference>
<keyword evidence="2" id="KW-0663">Pyridoxal phosphate</keyword>